<comment type="caution">
    <text evidence="1">The sequence shown here is derived from an EMBL/GenBank/DDBJ whole genome shotgun (WGS) entry which is preliminary data.</text>
</comment>
<feature type="non-terminal residue" evidence="1">
    <location>
        <position position="93"/>
    </location>
</feature>
<name>A0ACA9MLX0_9GLOM</name>
<reference evidence="1" key="1">
    <citation type="submission" date="2021-06" db="EMBL/GenBank/DDBJ databases">
        <authorList>
            <person name="Kallberg Y."/>
            <person name="Tangrot J."/>
            <person name="Rosling A."/>
        </authorList>
    </citation>
    <scope>NUCLEOTIDE SEQUENCE</scope>
    <source>
        <strain evidence="1">AU212A</strain>
    </source>
</reference>
<accession>A0ACA9MLX0</accession>
<evidence type="ECO:0000313" key="2">
    <source>
        <dbReference type="Proteomes" id="UP000789860"/>
    </source>
</evidence>
<sequence length="93" mass="10962">MNENKDLVTSLPPIKLCESNRPLEPNNIPYIIDFWHLPHFHVSNVFIPILQKSVSKKTRWSKGYEIAKKVLNLMIQLNCDDEFFNIMEKFIST</sequence>
<protein>
    <submittedName>
        <fullName evidence="1">3971_t:CDS:1</fullName>
    </submittedName>
</protein>
<dbReference type="EMBL" id="CAJVPM010014322">
    <property type="protein sequence ID" value="CAG8600500.1"/>
    <property type="molecule type" value="Genomic_DNA"/>
</dbReference>
<dbReference type="Proteomes" id="UP000789860">
    <property type="component" value="Unassembled WGS sequence"/>
</dbReference>
<proteinExistence type="predicted"/>
<evidence type="ECO:0000313" key="1">
    <source>
        <dbReference type="EMBL" id="CAG8600500.1"/>
    </source>
</evidence>
<organism evidence="1 2">
    <name type="scientific">Scutellospora calospora</name>
    <dbReference type="NCBI Taxonomy" id="85575"/>
    <lineage>
        <taxon>Eukaryota</taxon>
        <taxon>Fungi</taxon>
        <taxon>Fungi incertae sedis</taxon>
        <taxon>Mucoromycota</taxon>
        <taxon>Glomeromycotina</taxon>
        <taxon>Glomeromycetes</taxon>
        <taxon>Diversisporales</taxon>
        <taxon>Gigasporaceae</taxon>
        <taxon>Scutellospora</taxon>
    </lineage>
</organism>
<keyword evidence="2" id="KW-1185">Reference proteome</keyword>
<gene>
    <name evidence="1" type="ORF">SCALOS_LOCUS6908</name>
</gene>